<evidence type="ECO:0000313" key="3">
    <source>
        <dbReference type="WBParaSite" id="nRc.2.0.1.t11346-RA"/>
    </source>
</evidence>
<protein>
    <submittedName>
        <fullName evidence="3">Uncharacterized protein</fullName>
    </submittedName>
</protein>
<evidence type="ECO:0000256" key="1">
    <source>
        <dbReference type="SAM" id="MobiDB-lite"/>
    </source>
</evidence>
<keyword evidence="2" id="KW-1185">Reference proteome</keyword>
<dbReference type="AlphaFoldDB" id="A0A915IDR5"/>
<feature type="compositionally biased region" description="Basic residues" evidence="1">
    <location>
        <begin position="69"/>
        <end position="78"/>
    </location>
</feature>
<reference evidence="3" key="1">
    <citation type="submission" date="2022-11" db="UniProtKB">
        <authorList>
            <consortium name="WormBaseParasite"/>
        </authorList>
    </citation>
    <scope>IDENTIFICATION</scope>
</reference>
<accession>A0A915IDR5</accession>
<name>A0A915IDR5_ROMCU</name>
<sequence length="78" mass="8325">MARKQQHGLCKYITRKQNKNMNVGAVCRKSGTMSTPKKTLGGPSAKKAPPSRAKGDPVEKIPANQGKSSMKKAKMIGG</sequence>
<dbReference type="WBParaSite" id="nRc.2.0.1.t11346-RA">
    <property type="protein sequence ID" value="nRc.2.0.1.t11346-RA"/>
    <property type="gene ID" value="nRc.2.0.1.g11346"/>
</dbReference>
<dbReference type="Proteomes" id="UP000887565">
    <property type="component" value="Unplaced"/>
</dbReference>
<organism evidence="2 3">
    <name type="scientific">Romanomermis culicivorax</name>
    <name type="common">Nematode worm</name>
    <dbReference type="NCBI Taxonomy" id="13658"/>
    <lineage>
        <taxon>Eukaryota</taxon>
        <taxon>Metazoa</taxon>
        <taxon>Ecdysozoa</taxon>
        <taxon>Nematoda</taxon>
        <taxon>Enoplea</taxon>
        <taxon>Dorylaimia</taxon>
        <taxon>Mermithida</taxon>
        <taxon>Mermithoidea</taxon>
        <taxon>Mermithidae</taxon>
        <taxon>Romanomermis</taxon>
    </lineage>
</organism>
<proteinExistence type="predicted"/>
<feature type="region of interest" description="Disordered" evidence="1">
    <location>
        <begin position="29"/>
        <end position="78"/>
    </location>
</feature>
<evidence type="ECO:0000313" key="2">
    <source>
        <dbReference type="Proteomes" id="UP000887565"/>
    </source>
</evidence>